<protein>
    <submittedName>
        <fullName evidence="1">Uncharacterized protein</fullName>
    </submittedName>
</protein>
<name>A0AAE1FIZ9_PETCI</name>
<evidence type="ECO:0000313" key="1">
    <source>
        <dbReference type="EMBL" id="KAK3874385.1"/>
    </source>
</evidence>
<organism evidence="1 2">
    <name type="scientific">Petrolisthes cinctipes</name>
    <name type="common">Flat porcelain crab</name>
    <dbReference type="NCBI Taxonomy" id="88211"/>
    <lineage>
        <taxon>Eukaryota</taxon>
        <taxon>Metazoa</taxon>
        <taxon>Ecdysozoa</taxon>
        <taxon>Arthropoda</taxon>
        <taxon>Crustacea</taxon>
        <taxon>Multicrustacea</taxon>
        <taxon>Malacostraca</taxon>
        <taxon>Eumalacostraca</taxon>
        <taxon>Eucarida</taxon>
        <taxon>Decapoda</taxon>
        <taxon>Pleocyemata</taxon>
        <taxon>Anomura</taxon>
        <taxon>Galatheoidea</taxon>
        <taxon>Porcellanidae</taxon>
        <taxon>Petrolisthes</taxon>
    </lineage>
</organism>
<comment type="caution">
    <text evidence="1">The sequence shown here is derived from an EMBL/GenBank/DDBJ whole genome shotgun (WGS) entry which is preliminary data.</text>
</comment>
<dbReference type="Proteomes" id="UP001286313">
    <property type="component" value="Unassembled WGS sequence"/>
</dbReference>
<sequence length="197" mass="22014">MPNLRSVTAYGFPIKSGRDAIQIMSKGIAINANTTSVNGAENILKHVPGDVAERSNLCNTWSKLVVDKKTHLSGYAVDEEFLDTVVPQYIKMDVTSSCLEEVNVVEFLTNVPVEVAILSFFPYFCNVGDRELTRKEVDVLYTLCHRIKKELVSDVTTRYSNHIELFVSLLSGDTAVELFEARPDLYKCGLSRDCLTL</sequence>
<keyword evidence="2" id="KW-1185">Reference proteome</keyword>
<accession>A0AAE1FIZ9</accession>
<dbReference type="EMBL" id="JAWQEG010002105">
    <property type="protein sequence ID" value="KAK3874385.1"/>
    <property type="molecule type" value="Genomic_DNA"/>
</dbReference>
<dbReference type="AlphaFoldDB" id="A0AAE1FIZ9"/>
<proteinExistence type="predicted"/>
<gene>
    <name evidence="1" type="ORF">Pcinc_020680</name>
</gene>
<evidence type="ECO:0000313" key="2">
    <source>
        <dbReference type="Proteomes" id="UP001286313"/>
    </source>
</evidence>
<reference evidence="1" key="1">
    <citation type="submission" date="2023-10" db="EMBL/GenBank/DDBJ databases">
        <title>Genome assemblies of two species of porcelain crab, Petrolisthes cinctipes and Petrolisthes manimaculis (Anomura: Porcellanidae).</title>
        <authorList>
            <person name="Angst P."/>
        </authorList>
    </citation>
    <scope>NUCLEOTIDE SEQUENCE</scope>
    <source>
        <strain evidence="1">PB745_01</strain>
        <tissue evidence="1">Gill</tissue>
    </source>
</reference>